<sequence length="3507" mass="359281">MLLVCFPGVPTVQIQQAVYTATTGTSITLVCTVTANPTHTSVFWQRNVGSGTQSINIDGINYSGSAVNSPSLTVLNVDPADSGTYTCFATNAVGQGNSQATTLSVSGSLPVVTIAQQSYSVVTGQSVTLGCTVSASPTHSNVFWQRIDNGVANTISIDGAKYSGSTVNNPSLTITNAGSNDNTVYTCSATNAVGTGTSGQTSLSVTGSLPVVTIAQQSYSVVTGQSVTLGCTVSASPTHSNVFWQRIDNGVANTISIDGSKYSGSTVNNPSLTISNAGSNDNTVYTCSATNAVGTGTSGQTSLSVTGSLPTVTVSQTVRSIVTGTTVTLQCSVSANPTHTSVFWQFTPTNGGTTTLSIDNVNHGGSSVNSPSLTVFNANSLDQGTYVCFASNLVGTGQSPQVLLSVTGSLPVVTIAQQSYSVVTGQSVTLGCTVSASPTHSNVFWQRIDNGVASSISIDGSKYSGSTVNNPSLTITNAGSNDNTVYTCSATNAVGTGTSSQTSLSVTGSLPLVTIAQPSYSVVTGQSVTLGCTVSASPTHSNVFWQRIDNGVANTISIDGTKYSGSTVNNPSLTISNAGSNDNTVYTCSATNAVGTGTSGQTTLSVTGSIPVVTIGQVQYSIVTGQTVVLGCTVASSPAHTSVLWQRTINGITNNVVINNNKYQGGTVNSPSLTITNAAAGDLATYTCSATNIVGTGTSTTTTLTVTGSIPVVNVDQAQVSVVTGQTTTLGCTVTANPAHTAVFWVRTINGVATTLTIDGSKYQGSTVNNPDLIITNAAAGDQATYTCSATNIVGTGTSTTTTLTVTGSTPVVTIAQPSYSVVTGQTVVLVCTVTADPTHTQVSWQRTVNGGTNTIAINGVKFQGSVPNTPSLTITSAAASDQGSYTCSASNAVGTGTSTTTTLTVTGSIPVVQIAQPSYSVITGTDVTLQCTVTANPAHSTVFWQKITNGVTTNIVIDGSNYGGSTVNSPSLIVYNPNNADEGTYTCFATNIVGTGQSAQTTLAVTGNLPVVVISQNAYSVTTGQSITLVCTVTATPGHSVVYWQRIDNGVASQLSIDGTKYTGSTVNTPSLTINNAAANDQTLYTCSATNAVGTGTSGQTSLSITGNVPVVNILQNAYSVVTGMTATLECTVTADPAHTSVYWQRTQNGVPQSILIDGLNYGGSTTNSPSLIVYNANTADQGVYICFATNIVGTGQSANTVLSVTGSLPVVVIPQNTYSVTTGQSITLVCTVTATPGHTVVYWQRIDNGVASQLSIDGFKYTGSTINTPSLTINNAAANDQTLYTCSATNAVGTGTSGQTSLSVTGAPPTPSIAQTAYSVITGQSITLVCTVTSDPAHSTVYWQRFNNGQAQSITIDGNKYSGATVNSPSLVISNAAASDQGSYICFATNTVGTGQSSQTVLSVTGSLPVVVIAQPSYSVITGQSTTLVCTVSSNPAHTQVYWQRIDNGVAVNINLNNNKYSGSTISNPSLTISNAEANDATVYTCSATNAVGTGTSGQTQLSVTGSPPTVTISQNAYSVVTGASVTLGCVVSATPLHTNVYWQRIVNGQAQAVGINNSKYSGSTVNSPSLIIFNAAESDEGQYICFATNIVATGQSTQTTLTVTGTIPVVSIVQPTYSVITGQSITLGCTVASDPIHTQVFWQRLVNGVYTTIGIDGNKYVGSGINSPSLTIFNTGAGDITSYTCSATNAVGTGTSSPTSLSVTGAVPTVTILQPSYTITIGTTVTISCTVSSDPTHSTVFWQRVINGQTQAVSIDGTNFGGSSVNSPSLIVYNADQADEGTYICFATNTVGTGQSAPTALVVTGSIPVVTVQQTQYSIVTGNDVTIQCTVTADPAHNNVFWERTIGGNTNQITIDNLKYSGSQLNSPSLTILSATSADSGLYVCKASNVVGTGQNVPSVVIAQPSYSVVTGSPVTLVCTVTASPSHSSVQWFRVINGVNQAVSIGTSGKYAGSSVSVPSLTINGAQSSDQGQYLCTATNIVGTGQSSIATLSVTGNLPVVTVGQTTYTVTTGGTRVLVCTINANPAATTVAWRRLVGGASTPVVIDNNKYSGGDIGTPSLTISNAQSSDEGFYKCQATNVVGTGESSNTYLDVTGTIPVVTISQNAYNVLVGSTATIDCAVNANPSHTSVMWNRITSTGGNIVSTPITIDNINYSGGSVGSPDLNVINANTNDQGFYVCTATNVVGTGTSNQAFLSVTGAPPTVTVAQTSYSILTGVTVTLQCSAFGNPAVTSIAWTRSINNGPFTSITIDGTSYSGATVSSPSLMILNADSNDLGIYKCSASNSLGTSESAQVTLSVTGDPPTVTVGQTTYNVITGSDVTLQCSVSASPAAGVVYWEKTVNSATTRLTIDETSYSGSTTSSPSLIVYSVQTDDSGVYVCKASNAVGTGQSQQVTVSVTGAAPVVVIAQPSYSVTTGTTATLTCTVTATPQASTVIWTKTANGVTTTVTINNAKFSGGTVTSPSLVITNAGSSDVGFYVCQATNAVGTGTSSQTYLGVTGALPIVQVLQPFYTVTKGQQVTLECTVSGTPAATSVAWERTSGGVTTSVSTDSTSYLGSTVNSPSLVIAVSDSVDTGTYVCTATNSVGTGRSTTTTLSVTGDIPTVAITDPSYNVVTGTSITIPCTVTASPPASSVSWSRRANINGALTSITIDGTTYSGGSTSVPSLTIVAATSADQGYYICSATNSIGTGTSGQSYLTITGAVPTVTIPSNAYSVITGSSIQIPCSVQASPPASSVTWSKVTTASGGNTVTTSVTIDGSKYQGSSSSIPSLTINNANNNDQAYYVCAAVNSVGSANSIQTYLTVSGSIPQVTVAPQFTTVLGSSITLDCTVAASPQADSISWERIIGGVTTTLTIDGTKFVGSAVNNPSLTINQVASDDQGYYICIAINSVGIGRSSQGYLSITGNIPAVVISRPSYSFVLGETAVIDCDYSATPDATSIYWNKIVNTQTTRIVVTQTNKYSGATLTNPTLTITGTDSSDQAFYRCVVGNSVGEGQSTQAYLYITGNLPTVTVPQSSYSVSLEDTVTISCTVTAVPSATTVMWEYTNGNGVISTVDLTNSRFSGGTLASPSLQISSAKLTDQGSYKCKATNSVGQGESSDVYLYVTGTLPSVRVTVSAYTVDVGSQATLACIVEASPPATSVYWTKIVNGVTSTISTAVNKYDGSTVGTPSLIINTLAVSDEGSYRCNAVNTVGIGQSGLTSLIVAYAPRNTVVNPSAVTRRETESVSSECITDANPAASYQWIKDSTSQIVSNEKILQINNIDRGHDGTYTCTATNSQGSDTARLTVDVQYKPISTITVAEATVTLSLNAQKNLECNTVANPAVQTYRWLKDGNPVSNAESLVYQVTIADTNSYGVYTCYATNSIGQSSAIAFTVQSGDVVTTTPAPMDVGLTTGIIIAIVIAAVAFLLIVIIAVCCCVTHGVCRTDDAYESKRIIVEKPSLLREPSLIMPRQEVIALQEDGFYRNPASQYRYLPALDYTYYESEGSKRERDRRSYTASIH</sequence>
<organism evidence="7 8">
    <name type="scientific">Mizuhopecten yessoensis</name>
    <name type="common">Japanese scallop</name>
    <name type="synonym">Patinopecten yessoensis</name>
    <dbReference type="NCBI Taxonomy" id="6573"/>
    <lineage>
        <taxon>Eukaryota</taxon>
        <taxon>Metazoa</taxon>
        <taxon>Spiralia</taxon>
        <taxon>Lophotrochozoa</taxon>
        <taxon>Mollusca</taxon>
        <taxon>Bivalvia</taxon>
        <taxon>Autobranchia</taxon>
        <taxon>Pteriomorphia</taxon>
        <taxon>Pectinida</taxon>
        <taxon>Pectinoidea</taxon>
        <taxon>Pectinidae</taxon>
        <taxon>Mizuhopecten</taxon>
    </lineage>
</organism>
<dbReference type="Pfam" id="PF07679">
    <property type="entry name" value="I-set"/>
    <property type="match status" value="1"/>
</dbReference>
<proteinExistence type="predicted"/>
<name>A0A210R5Q0_MIZYE</name>
<dbReference type="EMBL" id="NEDP02000252">
    <property type="protein sequence ID" value="OWF56211.1"/>
    <property type="molecule type" value="Genomic_DNA"/>
</dbReference>
<feature type="domain" description="Ig-like" evidence="6">
    <location>
        <begin position="511"/>
        <end position="605"/>
    </location>
</feature>
<keyword evidence="2" id="KW-0677">Repeat</keyword>
<feature type="domain" description="Ig-like" evidence="6">
    <location>
        <begin position="3299"/>
        <end position="3378"/>
    </location>
</feature>
<dbReference type="OrthoDB" id="6150053at2759"/>
<feature type="domain" description="Ig-like" evidence="6">
    <location>
        <begin position="1811"/>
        <end position="1892"/>
    </location>
</feature>
<feature type="domain" description="Ig-like" evidence="6">
    <location>
        <begin position="3214"/>
        <end position="3294"/>
    </location>
</feature>
<evidence type="ECO:0000256" key="2">
    <source>
        <dbReference type="ARBA" id="ARBA00022737"/>
    </source>
</evidence>
<dbReference type="InterPro" id="IPR013783">
    <property type="entry name" value="Ig-like_fold"/>
</dbReference>
<feature type="domain" description="Ig-like" evidence="6">
    <location>
        <begin position="1511"/>
        <end position="1605"/>
    </location>
</feature>
<feature type="domain" description="Ig-like" evidence="6">
    <location>
        <begin position="2913"/>
        <end position="3008"/>
    </location>
</feature>
<evidence type="ECO:0000256" key="1">
    <source>
        <dbReference type="ARBA" id="ARBA00022729"/>
    </source>
</evidence>
<dbReference type="SUPFAM" id="SSF48726">
    <property type="entry name" value="Immunoglobulin"/>
    <property type="match status" value="34"/>
</dbReference>
<feature type="domain" description="Ig-like" evidence="6">
    <location>
        <begin position="2307"/>
        <end position="2401"/>
    </location>
</feature>
<comment type="caution">
    <text evidence="7">The sequence shown here is derived from an EMBL/GenBank/DDBJ whole genome shotgun (WGS) entry which is preliminary data.</text>
</comment>
<evidence type="ECO:0000313" key="7">
    <source>
        <dbReference type="EMBL" id="OWF56211.1"/>
    </source>
</evidence>
<feature type="domain" description="Ig-like" evidence="6">
    <location>
        <begin position="711"/>
        <end position="805"/>
    </location>
</feature>
<dbReference type="CDD" id="cd00099">
    <property type="entry name" value="IgV"/>
    <property type="match status" value="2"/>
</dbReference>
<evidence type="ECO:0000256" key="5">
    <source>
        <dbReference type="SAM" id="Phobius"/>
    </source>
</evidence>
<feature type="domain" description="Ig-like" evidence="6">
    <location>
        <begin position="110"/>
        <end position="204"/>
    </location>
</feature>
<dbReference type="InterPro" id="IPR051170">
    <property type="entry name" value="Neural/epithelial_adhesion"/>
</dbReference>
<keyword evidence="5" id="KW-0472">Membrane</keyword>
<feature type="domain" description="Ig-like" evidence="6">
    <location>
        <begin position="1011"/>
        <end position="1105"/>
    </location>
</feature>
<feature type="domain" description="Ig-like" evidence="6">
    <location>
        <begin position="811"/>
        <end position="905"/>
    </location>
</feature>
<feature type="domain" description="Ig-like" evidence="6">
    <location>
        <begin position="2407"/>
        <end position="2501"/>
    </location>
</feature>
<dbReference type="InterPro" id="IPR013106">
    <property type="entry name" value="Ig_V-set"/>
</dbReference>
<feature type="domain" description="Ig-like" evidence="6">
    <location>
        <begin position="1711"/>
        <end position="1807"/>
    </location>
</feature>
<evidence type="ECO:0000256" key="4">
    <source>
        <dbReference type="ARBA" id="ARBA00023319"/>
    </source>
</evidence>
<protein>
    <submittedName>
        <fullName evidence="7">Titin</fullName>
    </submittedName>
</protein>
<feature type="domain" description="Ig-like" evidence="6">
    <location>
        <begin position="2507"/>
        <end position="2601"/>
    </location>
</feature>
<feature type="domain" description="Ig-like" evidence="6">
    <location>
        <begin position="411"/>
        <end position="505"/>
    </location>
</feature>
<dbReference type="SMART" id="SM00409">
    <property type="entry name" value="IG"/>
    <property type="match status" value="34"/>
</dbReference>
<dbReference type="PROSITE" id="PS50835">
    <property type="entry name" value="IG_LIKE"/>
    <property type="match status" value="34"/>
</dbReference>
<keyword evidence="5" id="KW-1133">Transmembrane helix</keyword>
<dbReference type="Proteomes" id="UP000242188">
    <property type="component" value="Unassembled WGS sequence"/>
</dbReference>
<feature type="domain" description="Ig-like" evidence="6">
    <location>
        <begin position="10"/>
        <end position="104"/>
    </location>
</feature>
<dbReference type="Gene3D" id="2.60.40.10">
    <property type="entry name" value="Immunoglobulins"/>
    <property type="match status" value="34"/>
</dbReference>
<feature type="domain" description="Ig-like" evidence="6">
    <location>
        <begin position="2002"/>
        <end position="2098"/>
    </location>
</feature>
<gene>
    <name evidence="7" type="ORF">KP79_PYT17989</name>
</gene>
<evidence type="ECO:0000313" key="8">
    <source>
        <dbReference type="Proteomes" id="UP000242188"/>
    </source>
</evidence>
<dbReference type="InterPro" id="IPR036179">
    <property type="entry name" value="Ig-like_dom_sf"/>
</dbReference>
<feature type="domain" description="Ig-like" evidence="6">
    <location>
        <begin position="1901"/>
        <end position="1996"/>
    </location>
</feature>
<keyword evidence="4" id="KW-0393">Immunoglobulin domain</keyword>
<dbReference type="Pfam" id="PF13927">
    <property type="entry name" value="Ig_3"/>
    <property type="match status" value="30"/>
</dbReference>
<dbReference type="PANTHER" id="PTHR12231">
    <property type="entry name" value="CTX-RELATED TYPE I TRANSMEMBRANE PROTEIN"/>
    <property type="match status" value="1"/>
</dbReference>
<feature type="domain" description="Ig-like" evidence="6">
    <location>
        <begin position="2102"/>
        <end position="2200"/>
    </location>
</feature>
<keyword evidence="1" id="KW-0732">Signal</keyword>
<feature type="domain" description="Ig-like" evidence="6">
    <location>
        <begin position="3014"/>
        <end position="3111"/>
    </location>
</feature>
<feature type="domain" description="Ig-like" evidence="6">
    <location>
        <begin position="1611"/>
        <end position="1705"/>
    </location>
</feature>
<dbReference type="InterPro" id="IPR003598">
    <property type="entry name" value="Ig_sub2"/>
</dbReference>
<feature type="domain" description="Ig-like" evidence="6">
    <location>
        <begin position="2814"/>
        <end position="2907"/>
    </location>
</feature>
<dbReference type="InterPro" id="IPR003599">
    <property type="entry name" value="Ig_sub"/>
</dbReference>
<feature type="domain" description="Ig-like" evidence="6">
    <location>
        <begin position="2607"/>
        <end position="2705"/>
    </location>
</feature>
<dbReference type="InterPro" id="IPR007110">
    <property type="entry name" value="Ig-like_dom"/>
</dbReference>
<evidence type="ECO:0000259" key="6">
    <source>
        <dbReference type="PROSITE" id="PS50835"/>
    </source>
</evidence>
<feature type="domain" description="Ig-like" evidence="6">
    <location>
        <begin position="2709"/>
        <end position="2810"/>
    </location>
</feature>
<feature type="domain" description="Ig-like" evidence="6">
    <location>
        <begin position="1111"/>
        <end position="1205"/>
    </location>
</feature>
<feature type="domain" description="Ig-like" evidence="6">
    <location>
        <begin position="310"/>
        <end position="405"/>
    </location>
</feature>
<keyword evidence="5" id="KW-0812">Transmembrane</keyword>
<feature type="transmembrane region" description="Helical" evidence="5">
    <location>
        <begin position="3402"/>
        <end position="3430"/>
    </location>
</feature>
<dbReference type="CDD" id="cd00096">
    <property type="entry name" value="Ig"/>
    <property type="match status" value="3"/>
</dbReference>
<feature type="domain" description="Ig-like" evidence="6">
    <location>
        <begin position="1313"/>
        <end position="1405"/>
    </location>
</feature>
<accession>A0A210R5Q0</accession>
<reference evidence="7 8" key="1">
    <citation type="journal article" date="2017" name="Nat. Ecol. Evol.">
        <title>Scallop genome provides insights into evolution of bilaterian karyotype and development.</title>
        <authorList>
            <person name="Wang S."/>
            <person name="Zhang J."/>
            <person name="Jiao W."/>
            <person name="Li J."/>
            <person name="Xun X."/>
            <person name="Sun Y."/>
            <person name="Guo X."/>
            <person name="Huan P."/>
            <person name="Dong B."/>
            <person name="Zhang L."/>
            <person name="Hu X."/>
            <person name="Sun X."/>
            <person name="Wang J."/>
            <person name="Zhao C."/>
            <person name="Wang Y."/>
            <person name="Wang D."/>
            <person name="Huang X."/>
            <person name="Wang R."/>
            <person name="Lv J."/>
            <person name="Li Y."/>
            <person name="Zhang Z."/>
            <person name="Liu B."/>
            <person name="Lu W."/>
            <person name="Hui Y."/>
            <person name="Liang J."/>
            <person name="Zhou Z."/>
            <person name="Hou R."/>
            <person name="Li X."/>
            <person name="Liu Y."/>
            <person name="Li H."/>
            <person name="Ning X."/>
            <person name="Lin Y."/>
            <person name="Zhao L."/>
            <person name="Xing Q."/>
            <person name="Dou J."/>
            <person name="Li Y."/>
            <person name="Mao J."/>
            <person name="Guo H."/>
            <person name="Dou H."/>
            <person name="Li T."/>
            <person name="Mu C."/>
            <person name="Jiang W."/>
            <person name="Fu Q."/>
            <person name="Fu X."/>
            <person name="Miao Y."/>
            <person name="Liu J."/>
            <person name="Yu Q."/>
            <person name="Li R."/>
            <person name="Liao H."/>
            <person name="Li X."/>
            <person name="Kong Y."/>
            <person name="Jiang Z."/>
            <person name="Chourrout D."/>
            <person name="Li R."/>
            <person name="Bao Z."/>
        </authorList>
    </citation>
    <scope>NUCLEOTIDE SEQUENCE [LARGE SCALE GENOMIC DNA]</scope>
    <source>
        <strain evidence="7 8">PY_sf001</strain>
    </source>
</reference>
<feature type="domain" description="Ig-like" evidence="6">
    <location>
        <begin position="210"/>
        <end position="304"/>
    </location>
</feature>
<feature type="domain" description="Ig-like" evidence="6">
    <location>
        <begin position="2206"/>
        <end position="2301"/>
    </location>
</feature>
<feature type="domain" description="Ig-like" evidence="6">
    <location>
        <begin position="1211"/>
        <end position="1305"/>
    </location>
</feature>
<keyword evidence="3" id="KW-1015">Disulfide bond</keyword>
<dbReference type="SMART" id="SM00408">
    <property type="entry name" value="IGc2"/>
    <property type="match status" value="34"/>
</dbReference>
<dbReference type="SMART" id="SM00406">
    <property type="entry name" value="IGv"/>
    <property type="match status" value="27"/>
</dbReference>
<evidence type="ECO:0000256" key="3">
    <source>
        <dbReference type="ARBA" id="ARBA00023157"/>
    </source>
</evidence>
<dbReference type="PRINTS" id="PR01832">
    <property type="entry name" value="VEGFRECEPTOR"/>
</dbReference>
<keyword evidence="8" id="KW-1185">Reference proteome</keyword>
<feature type="domain" description="Ig-like" evidence="6">
    <location>
        <begin position="611"/>
        <end position="705"/>
    </location>
</feature>
<feature type="domain" description="Ig-like" evidence="6">
    <location>
        <begin position="1411"/>
        <end position="1507"/>
    </location>
</feature>
<feature type="domain" description="Ig-like" evidence="6">
    <location>
        <begin position="911"/>
        <end position="1005"/>
    </location>
</feature>
<feature type="domain" description="Ig-like" evidence="6">
    <location>
        <begin position="3115"/>
        <end position="3206"/>
    </location>
</feature>
<dbReference type="InterPro" id="IPR013098">
    <property type="entry name" value="Ig_I-set"/>
</dbReference>